<dbReference type="EMBL" id="PRKW01000005">
    <property type="protein sequence ID" value="PPB48849.1"/>
    <property type="molecule type" value="Genomic_DNA"/>
</dbReference>
<evidence type="ECO:0000313" key="1">
    <source>
        <dbReference type="EMBL" id="PPB48849.1"/>
    </source>
</evidence>
<dbReference type="Gene3D" id="1.10.620.20">
    <property type="entry name" value="Ribonucleotide Reductase, subunit A"/>
    <property type="match status" value="1"/>
</dbReference>
<comment type="caution">
    <text evidence="1">The sequence shown here is derived from an EMBL/GenBank/DDBJ whole genome shotgun (WGS) entry which is preliminary data.</text>
</comment>
<dbReference type="Proteomes" id="UP000239297">
    <property type="component" value="Unassembled WGS sequence"/>
</dbReference>
<dbReference type="GO" id="GO:0016491">
    <property type="term" value="F:oxidoreductase activity"/>
    <property type="evidence" value="ECO:0007669"/>
    <property type="project" value="InterPro"/>
</dbReference>
<dbReference type="InterPro" id="IPR009078">
    <property type="entry name" value="Ferritin-like_SF"/>
</dbReference>
<dbReference type="OrthoDB" id="5122030at2"/>
<sequence>METANKWIAHFQANSDRHRALEAGIEWDVPATIDDKTRRGFVRSFQRFELGESGDGARLLSLAAAAGDPAYTKALELLVQEEQKHSALFLRVLKHLDAAPLESHWTDAAFTRLRRLLGLRTELGLFLIAESVAMEYFRALADRAPDPILRAVGRRVAEDEGNHIRFQIDRLRVGFCETPALARLFVGIGWSVVAAGAATVLVVDHGAALRACGISAPAYWGRATQNFLTAVQSVLVHPHAPLLGPAERPLSDVPDVR</sequence>
<keyword evidence="2" id="KW-1185">Reference proteome</keyword>
<evidence type="ECO:0008006" key="3">
    <source>
        <dbReference type="Google" id="ProtNLM"/>
    </source>
</evidence>
<reference evidence="1 2" key="1">
    <citation type="journal article" date="2014" name="Int. J. Syst. Evol. Microbiol.">
        <title>Arthrobacter pityocampae sp. nov., isolated from Thaumetopoea pityocampa (Lep., Thaumetopoeidae).</title>
        <authorList>
            <person name="Ince I.A."/>
            <person name="Demirbag Z."/>
            <person name="Kati H."/>
        </authorList>
    </citation>
    <scope>NUCLEOTIDE SEQUENCE [LARGE SCALE GENOMIC DNA]</scope>
    <source>
        <strain evidence="1 2">Tp2</strain>
    </source>
</reference>
<protein>
    <recommendedName>
        <fullName evidence="3">Ferritin-like domain-containing protein</fullName>
    </recommendedName>
</protein>
<gene>
    <name evidence="1" type="ORF">C4K88_13250</name>
</gene>
<dbReference type="AlphaFoldDB" id="A0A2S5IWA7"/>
<proteinExistence type="predicted"/>
<organism evidence="1 2">
    <name type="scientific">Arthrobacter pityocampae</name>
    <dbReference type="NCBI Taxonomy" id="547334"/>
    <lineage>
        <taxon>Bacteria</taxon>
        <taxon>Bacillati</taxon>
        <taxon>Actinomycetota</taxon>
        <taxon>Actinomycetes</taxon>
        <taxon>Micrococcales</taxon>
        <taxon>Micrococcaceae</taxon>
        <taxon>Arthrobacter</taxon>
    </lineage>
</organism>
<evidence type="ECO:0000313" key="2">
    <source>
        <dbReference type="Proteomes" id="UP000239297"/>
    </source>
</evidence>
<dbReference type="InterPro" id="IPR012348">
    <property type="entry name" value="RNR-like"/>
</dbReference>
<dbReference type="SUPFAM" id="SSF47240">
    <property type="entry name" value="Ferritin-like"/>
    <property type="match status" value="1"/>
</dbReference>
<accession>A0A2S5IWA7</accession>
<name>A0A2S5IWA7_9MICC</name>